<evidence type="ECO:0008006" key="3">
    <source>
        <dbReference type="Google" id="ProtNLM"/>
    </source>
</evidence>
<evidence type="ECO:0000313" key="1">
    <source>
        <dbReference type="EMBL" id="TDY37463.1"/>
    </source>
</evidence>
<comment type="caution">
    <text evidence="1">The sequence shown here is derived from an EMBL/GenBank/DDBJ whole genome shotgun (WGS) entry which is preliminary data.</text>
</comment>
<keyword evidence="2" id="KW-1185">Reference proteome</keyword>
<reference evidence="1 2" key="1">
    <citation type="submission" date="2019-03" db="EMBL/GenBank/DDBJ databases">
        <title>Genomic Encyclopedia of Type Strains, Phase III (KMG-III): the genomes of soil and plant-associated and newly described type strains.</title>
        <authorList>
            <person name="Whitman W."/>
        </authorList>
    </citation>
    <scope>NUCLEOTIDE SEQUENCE [LARGE SCALE GENOMIC DNA]</scope>
    <source>
        <strain evidence="1 2">LMG 29544</strain>
    </source>
</reference>
<dbReference type="SUPFAM" id="SSF56954">
    <property type="entry name" value="Outer membrane efflux proteins (OEP)"/>
    <property type="match status" value="1"/>
</dbReference>
<proteinExistence type="predicted"/>
<dbReference type="RefSeq" id="WP_208328000.1">
    <property type="nucleotide sequence ID" value="NZ_JBHLUW010000030.1"/>
</dbReference>
<name>A0A4R8L4L1_9BURK</name>
<dbReference type="Proteomes" id="UP000295509">
    <property type="component" value="Unassembled WGS sequence"/>
</dbReference>
<protein>
    <recommendedName>
        <fullName evidence="3">NodT family efflux transporter outer membrane factor (OMF) lipoprotein</fullName>
    </recommendedName>
</protein>
<dbReference type="AlphaFoldDB" id="A0A4R8L4L1"/>
<evidence type="ECO:0000313" key="2">
    <source>
        <dbReference type="Proteomes" id="UP000295509"/>
    </source>
</evidence>
<accession>A0A4R8L4L1</accession>
<sequence>MGDQSTFVNAAVGGVAREGLLAFQQLEDNLALLHHFGDESVHDNDALDAAQRTLDLAMSRYKDGMVSYFDGVTAQTTADARIASSDVHARRLTSSVGLIQALGGGWQY</sequence>
<organism evidence="1 2">
    <name type="scientific">Paraburkholderia rhizosphaerae</name>
    <dbReference type="NCBI Taxonomy" id="480658"/>
    <lineage>
        <taxon>Bacteria</taxon>
        <taxon>Pseudomonadati</taxon>
        <taxon>Pseudomonadota</taxon>
        <taxon>Betaproteobacteria</taxon>
        <taxon>Burkholderiales</taxon>
        <taxon>Burkholderiaceae</taxon>
        <taxon>Paraburkholderia</taxon>
    </lineage>
</organism>
<dbReference type="Gene3D" id="1.20.1600.10">
    <property type="entry name" value="Outer membrane efflux proteins (OEP)"/>
    <property type="match status" value="1"/>
</dbReference>
<gene>
    <name evidence="1" type="ORF">BX592_13718</name>
</gene>
<dbReference type="EMBL" id="SORE01000037">
    <property type="protein sequence ID" value="TDY37463.1"/>
    <property type="molecule type" value="Genomic_DNA"/>
</dbReference>